<proteinExistence type="predicted"/>
<feature type="compositionally biased region" description="Polar residues" evidence="1">
    <location>
        <begin position="43"/>
        <end position="78"/>
    </location>
</feature>
<reference evidence="2 3" key="1">
    <citation type="journal article" date="2018" name="Nat. Genet.">
        <title>The Rosa genome provides new insights in the design of modern roses.</title>
        <authorList>
            <person name="Bendahmane M."/>
        </authorList>
    </citation>
    <scope>NUCLEOTIDE SEQUENCE [LARGE SCALE GENOMIC DNA]</scope>
    <source>
        <strain evidence="3">cv. Old Blush</strain>
    </source>
</reference>
<feature type="compositionally biased region" description="Polar residues" evidence="1">
    <location>
        <begin position="8"/>
        <end position="24"/>
    </location>
</feature>
<dbReference type="AlphaFoldDB" id="A0A2P6RP41"/>
<evidence type="ECO:0000313" key="2">
    <source>
        <dbReference type="EMBL" id="PRQ48209.1"/>
    </source>
</evidence>
<sequence length="220" mass="25212">MKTKTKKTSFLQHIKPQQNPTSNFNTLKAHNLHPWKLCKDPSLKSQTTNSDQTVIKSNATSPTKAYTQLPKSSTLSARNKSRNTRKLNRVNEQDPPLSESQSQALSEETHFQTLKAEYKSFTRAVKSKNGGGELTVGMPWERVERIGFRELASSSGEYGGEKLKKEELNALREMFETRKREELKWVLDDHVEIKEEWFDGENRVWDPTKRRRGGGDSVSC</sequence>
<dbReference type="Gramene" id="PRQ48209">
    <property type="protein sequence ID" value="PRQ48209"/>
    <property type="gene ID" value="RchiOBHm_Chr2g0108141"/>
</dbReference>
<evidence type="ECO:0000313" key="3">
    <source>
        <dbReference type="Proteomes" id="UP000238479"/>
    </source>
</evidence>
<organism evidence="2 3">
    <name type="scientific">Rosa chinensis</name>
    <name type="common">China rose</name>
    <dbReference type="NCBI Taxonomy" id="74649"/>
    <lineage>
        <taxon>Eukaryota</taxon>
        <taxon>Viridiplantae</taxon>
        <taxon>Streptophyta</taxon>
        <taxon>Embryophyta</taxon>
        <taxon>Tracheophyta</taxon>
        <taxon>Spermatophyta</taxon>
        <taxon>Magnoliopsida</taxon>
        <taxon>eudicotyledons</taxon>
        <taxon>Gunneridae</taxon>
        <taxon>Pentapetalae</taxon>
        <taxon>rosids</taxon>
        <taxon>fabids</taxon>
        <taxon>Rosales</taxon>
        <taxon>Rosaceae</taxon>
        <taxon>Rosoideae</taxon>
        <taxon>Rosoideae incertae sedis</taxon>
        <taxon>Rosa</taxon>
    </lineage>
</organism>
<protein>
    <submittedName>
        <fullName evidence="2">Uncharacterized protein</fullName>
    </submittedName>
</protein>
<feature type="compositionally biased region" description="Basic residues" evidence="1">
    <location>
        <begin position="79"/>
        <end position="88"/>
    </location>
</feature>
<feature type="region of interest" description="Disordered" evidence="1">
    <location>
        <begin position="1"/>
        <end position="24"/>
    </location>
</feature>
<evidence type="ECO:0000256" key="1">
    <source>
        <dbReference type="SAM" id="MobiDB-lite"/>
    </source>
</evidence>
<gene>
    <name evidence="2" type="ORF">RchiOBHm_Chr2g0108141</name>
</gene>
<dbReference type="EMBL" id="PDCK01000040">
    <property type="protein sequence ID" value="PRQ48209.1"/>
    <property type="molecule type" value="Genomic_DNA"/>
</dbReference>
<feature type="region of interest" description="Disordered" evidence="1">
    <location>
        <begin position="38"/>
        <end position="108"/>
    </location>
</feature>
<feature type="compositionally biased region" description="Low complexity" evidence="1">
    <location>
        <begin position="97"/>
        <end position="106"/>
    </location>
</feature>
<accession>A0A2P6RP41</accession>
<comment type="caution">
    <text evidence="2">The sequence shown here is derived from an EMBL/GenBank/DDBJ whole genome shotgun (WGS) entry which is preliminary data.</text>
</comment>
<dbReference type="Proteomes" id="UP000238479">
    <property type="component" value="Chromosome 2"/>
</dbReference>
<name>A0A2P6RP41_ROSCH</name>
<keyword evidence="3" id="KW-1185">Reference proteome</keyword>